<dbReference type="AlphaFoldDB" id="A0A4R2NRN1"/>
<keyword evidence="1" id="KW-0732">Signal</keyword>
<comment type="caution">
    <text evidence="2">The sequence shown here is derived from an EMBL/GenBank/DDBJ whole genome shotgun (WGS) entry which is preliminary data.</text>
</comment>
<evidence type="ECO:0000256" key="1">
    <source>
        <dbReference type="SAM" id="SignalP"/>
    </source>
</evidence>
<dbReference type="OrthoDB" id="1075024at2"/>
<sequence>MKNYITLIIALLLTANSFSQTAIKEEALKSKLDSIIAEADLLYSYEKVAWKASDLIMQNESLKHQIGGYLVYHSNDTVYGIFTDKVFQKRIATYTFTIKDLNVPFSTDFNLVELSSKEKNLLAIRNTIINQFSNPKYQVTITNGYTPNLVLIEEETGYKFYVIMGTNYPEVIPFGNDYYFKTDKEGKILSSRKFHKTVIPAQTKMKDGSVVVSVIHSHLKMTPFITATDICTFRLYGELYQMNEFMVLSTALGKYFKYTLNTNTIEVTDIK</sequence>
<evidence type="ECO:0000313" key="3">
    <source>
        <dbReference type="Proteomes" id="UP000294564"/>
    </source>
</evidence>
<proteinExistence type="predicted"/>
<gene>
    <name evidence="2" type="ORF">EV195_10514</name>
</gene>
<dbReference type="Proteomes" id="UP000294564">
    <property type="component" value="Unassembled WGS sequence"/>
</dbReference>
<organism evidence="2 3">
    <name type="scientific">Tenacibaculum skagerrakense</name>
    <dbReference type="NCBI Taxonomy" id="186571"/>
    <lineage>
        <taxon>Bacteria</taxon>
        <taxon>Pseudomonadati</taxon>
        <taxon>Bacteroidota</taxon>
        <taxon>Flavobacteriia</taxon>
        <taxon>Flavobacteriales</taxon>
        <taxon>Flavobacteriaceae</taxon>
        <taxon>Tenacibaculum</taxon>
    </lineage>
</organism>
<reference evidence="2 3" key="1">
    <citation type="submission" date="2019-03" db="EMBL/GenBank/DDBJ databases">
        <title>Genomic Encyclopedia of Type Strains, Phase IV (KMG-IV): sequencing the most valuable type-strain genomes for metagenomic binning, comparative biology and taxonomic classification.</title>
        <authorList>
            <person name="Goeker M."/>
        </authorList>
    </citation>
    <scope>NUCLEOTIDE SEQUENCE [LARGE SCALE GENOMIC DNA]</scope>
    <source>
        <strain evidence="2 3">DSM 14836</strain>
    </source>
</reference>
<keyword evidence="3" id="KW-1185">Reference proteome</keyword>
<feature type="chain" id="PRO_5020670126" evidence="1">
    <location>
        <begin position="22"/>
        <end position="271"/>
    </location>
</feature>
<protein>
    <submittedName>
        <fullName evidence="2">Uncharacterized protein</fullName>
    </submittedName>
</protein>
<name>A0A4R2NRN1_9FLAO</name>
<evidence type="ECO:0000313" key="2">
    <source>
        <dbReference type="EMBL" id="TCP24583.1"/>
    </source>
</evidence>
<feature type="signal peptide" evidence="1">
    <location>
        <begin position="1"/>
        <end position="21"/>
    </location>
</feature>
<dbReference type="EMBL" id="SLXM01000005">
    <property type="protein sequence ID" value="TCP24583.1"/>
    <property type="molecule type" value="Genomic_DNA"/>
</dbReference>
<dbReference type="RefSeq" id="WP_132794644.1">
    <property type="nucleotide sequence ID" value="NZ_SLXM01000005.1"/>
</dbReference>
<accession>A0A4R2NRN1</accession>